<name>A0A0E9NCJ7_SAICN</name>
<organism evidence="3 4">
    <name type="scientific">Saitoella complicata (strain BCRC 22490 / CBS 7301 / JCM 7358 / NBRC 10748 / NRRL Y-17804)</name>
    <dbReference type="NCBI Taxonomy" id="698492"/>
    <lineage>
        <taxon>Eukaryota</taxon>
        <taxon>Fungi</taxon>
        <taxon>Dikarya</taxon>
        <taxon>Ascomycota</taxon>
        <taxon>Taphrinomycotina</taxon>
        <taxon>Taphrinomycotina incertae sedis</taxon>
        <taxon>Saitoella</taxon>
    </lineage>
</organism>
<keyword evidence="4" id="KW-1185">Reference proteome</keyword>
<feature type="compositionally biased region" description="Polar residues" evidence="2">
    <location>
        <begin position="15"/>
        <end position="24"/>
    </location>
</feature>
<dbReference type="AlphaFoldDB" id="A0A0E9NCJ7"/>
<reference evidence="3 4" key="1">
    <citation type="journal article" date="2011" name="J. Gen. Appl. Microbiol.">
        <title>Draft genome sequencing of the enigmatic yeast Saitoella complicata.</title>
        <authorList>
            <person name="Nishida H."/>
            <person name="Hamamoto M."/>
            <person name="Sugiyama J."/>
        </authorList>
    </citation>
    <scope>NUCLEOTIDE SEQUENCE [LARGE SCALE GENOMIC DNA]</scope>
    <source>
        <strain evidence="3 4">NRRL Y-17804</strain>
    </source>
</reference>
<dbReference type="STRING" id="698492.A0A0E9NCJ7"/>
<proteinExistence type="predicted"/>
<keyword evidence="1" id="KW-0175">Coiled coil</keyword>
<feature type="region of interest" description="Disordered" evidence="2">
    <location>
        <begin position="1"/>
        <end position="29"/>
    </location>
</feature>
<evidence type="ECO:0000313" key="4">
    <source>
        <dbReference type="Proteomes" id="UP000033140"/>
    </source>
</evidence>
<evidence type="ECO:0000256" key="1">
    <source>
        <dbReference type="SAM" id="Coils"/>
    </source>
</evidence>
<comment type="caution">
    <text evidence="3">The sequence shown here is derived from an EMBL/GenBank/DDBJ whole genome shotgun (WGS) entry which is preliminary data.</text>
</comment>
<sequence length="356" mass="39129">MDTPVSKSLKRMHVATSTGITPSKSPRRLFSDISRSDPLEADVSQGTVASQLPHLEYEDALEEEKAMLLRQLRAIRAEMDGLKNELARVERDAEERNKDTGIDNLIAQLLTSNNATVSLPTPAPSPSSTTAIPSARPILESTQSLHNIQFVKFSSSVISTNRRKHEFAGHASSKTVWFSVAMTVNEENYSVLDLNIKMSPWARAEIGEYIDRCCEGGNVSNALYAIASYAHLAQRRLTVFNSVYDKLCDQKLVSANNDMMRPVLGTPILRIIGQPDIVLSWHIDADTRTGDARSSITADIRVPEAWERADNGKDTLRQFGGVFERLVDKRGFEKAAVAVVGVFGGAEEAVQGGTKE</sequence>
<dbReference type="Proteomes" id="UP000033140">
    <property type="component" value="Unassembled WGS sequence"/>
</dbReference>
<dbReference type="RefSeq" id="XP_019023518.1">
    <property type="nucleotide sequence ID" value="XM_019166908.1"/>
</dbReference>
<evidence type="ECO:0000313" key="3">
    <source>
        <dbReference type="EMBL" id="GAO47592.1"/>
    </source>
</evidence>
<dbReference type="EMBL" id="BACD03000010">
    <property type="protein sequence ID" value="GAO47592.1"/>
    <property type="molecule type" value="Genomic_DNA"/>
</dbReference>
<reference evidence="3 4" key="2">
    <citation type="journal article" date="2014" name="J. Gen. Appl. Microbiol.">
        <title>The early diverging ascomycetous budding yeast Saitoella complicata has three histone deacetylases belonging to the Clr6, Hos2, and Rpd3 lineages.</title>
        <authorList>
            <person name="Nishida H."/>
            <person name="Matsumoto T."/>
            <person name="Kondo S."/>
            <person name="Hamamoto M."/>
            <person name="Yoshikawa H."/>
        </authorList>
    </citation>
    <scope>NUCLEOTIDE SEQUENCE [LARGE SCALE GENOMIC DNA]</scope>
    <source>
        <strain evidence="3 4">NRRL Y-17804</strain>
    </source>
</reference>
<evidence type="ECO:0000256" key="2">
    <source>
        <dbReference type="SAM" id="MobiDB-lite"/>
    </source>
</evidence>
<feature type="coiled-coil region" evidence="1">
    <location>
        <begin position="58"/>
        <end position="99"/>
    </location>
</feature>
<reference evidence="3 4" key="3">
    <citation type="journal article" date="2015" name="Genome Announc.">
        <title>Draft Genome Sequence of the Archiascomycetous Yeast Saitoella complicata.</title>
        <authorList>
            <person name="Yamauchi K."/>
            <person name="Kondo S."/>
            <person name="Hamamoto M."/>
            <person name="Takahashi Y."/>
            <person name="Ogura Y."/>
            <person name="Hayashi T."/>
            <person name="Nishida H."/>
        </authorList>
    </citation>
    <scope>NUCLEOTIDE SEQUENCE [LARGE SCALE GENOMIC DNA]</scope>
    <source>
        <strain evidence="3 4">NRRL Y-17804</strain>
    </source>
</reference>
<gene>
    <name evidence="3" type="ORF">G7K_1794-t1</name>
</gene>
<accession>A0A0E9NCJ7</accession>
<dbReference type="OMA" id="AWINECE"/>
<dbReference type="OrthoDB" id="4160836at2759"/>
<protein>
    <submittedName>
        <fullName evidence="3">Uncharacterized protein</fullName>
    </submittedName>
</protein>